<accession>A0ABS0B0N2</accession>
<organism evidence="5 6">
    <name type="scientific">Candidatus Neptunichlamydia vexilliferae</name>
    <dbReference type="NCBI Taxonomy" id="1651774"/>
    <lineage>
        <taxon>Bacteria</taxon>
        <taxon>Pseudomonadati</taxon>
        <taxon>Chlamydiota</taxon>
        <taxon>Chlamydiia</taxon>
        <taxon>Parachlamydiales</taxon>
        <taxon>Simkaniaceae</taxon>
        <taxon>Candidatus Neptunichlamydia</taxon>
    </lineage>
</organism>
<dbReference type="InterPro" id="IPR038461">
    <property type="entry name" value="Schlafen_AlbA_2_dom_sf"/>
</dbReference>
<keyword evidence="1" id="KW-0805">Transcription regulation</keyword>
<dbReference type="EMBL" id="JAAEJV010000052">
    <property type="protein sequence ID" value="MBF5059922.1"/>
    <property type="molecule type" value="Genomic_DNA"/>
</dbReference>
<dbReference type="Pfam" id="PF04326">
    <property type="entry name" value="SLFN_AlbA_2"/>
    <property type="match status" value="1"/>
</dbReference>
<feature type="domain" description="Schlafen AlbA-2" evidence="3">
    <location>
        <begin position="13"/>
        <end position="131"/>
    </location>
</feature>
<gene>
    <name evidence="5" type="ORF">NEPTK9_001445</name>
</gene>
<evidence type="ECO:0000313" key="5">
    <source>
        <dbReference type="EMBL" id="MBF5059922.1"/>
    </source>
</evidence>
<dbReference type="InterPro" id="IPR011991">
    <property type="entry name" value="ArsR-like_HTH"/>
</dbReference>
<dbReference type="InterPro" id="IPR038475">
    <property type="entry name" value="RecG_C_sf"/>
</dbReference>
<protein>
    <recommendedName>
        <fullName evidence="7">Winged helix-turn-helix transcriptional regulator</fullName>
    </recommendedName>
</protein>
<evidence type="ECO:0008006" key="7">
    <source>
        <dbReference type="Google" id="ProtNLM"/>
    </source>
</evidence>
<dbReference type="SUPFAM" id="SSF46785">
    <property type="entry name" value="Winged helix' DNA-binding domain"/>
    <property type="match status" value="1"/>
</dbReference>
<dbReference type="PANTHER" id="PTHR30595">
    <property type="entry name" value="GLPR-RELATED TRANSCRIPTIONAL REPRESSOR"/>
    <property type="match status" value="1"/>
</dbReference>
<dbReference type="InterPro" id="IPR001034">
    <property type="entry name" value="DeoR_HTH"/>
</dbReference>
<dbReference type="CDD" id="cd00090">
    <property type="entry name" value="HTH_ARSR"/>
    <property type="match status" value="1"/>
</dbReference>
<name>A0ABS0B0N2_9BACT</name>
<dbReference type="Pfam" id="PF13749">
    <property type="entry name" value="HATPase_c_4"/>
    <property type="match status" value="1"/>
</dbReference>
<evidence type="ECO:0000313" key="6">
    <source>
        <dbReference type="Proteomes" id="UP001194714"/>
    </source>
</evidence>
<keyword evidence="6" id="KW-1185">Reference proteome</keyword>
<evidence type="ECO:0000259" key="3">
    <source>
        <dbReference type="Pfam" id="PF04326"/>
    </source>
</evidence>
<dbReference type="Gene3D" id="3.30.565.60">
    <property type="match status" value="1"/>
</dbReference>
<comment type="caution">
    <text evidence="5">The sequence shown here is derived from an EMBL/GenBank/DDBJ whole genome shotgun (WGS) entry which is preliminary data.</text>
</comment>
<evidence type="ECO:0000256" key="1">
    <source>
        <dbReference type="ARBA" id="ARBA00023015"/>
    </source>
</evidence>
<dbReference type="InterPro" id="IPR036388">
    <property type="entry name" value="WH-like_DNA-bd_sf"/>
</dbReference>
<dbReference type="PANTHER" id="PTHR30595:SF6">
    <property type="entry name" value="SCHLAFEN ALBA-2 DOMAIN-CONTAINING PROTEIN"/>
    <property type="match status" value="1"/>
</dbReference>
<dbReference type="Gene3D" id="1.10.10.10">
    <property type="entry name" value="Winged helix-like DNA-binding domain superfamily/Winged helix DNA-binding domain"/>
    <property type="match status" value="1"/>
</dbReference>
<proteinExistence type="predicted"/>
<dbReference type="InterPro" id="IPR007421">
    <property type="entry name" value="Schlafen_AlbA_2_dom"/>
</dbReference>
<keyword evidence="2" id="KW-0804">Transcription</keyword>
<reference evidence="5 6" key="1">
    <citation type="submission" date="2020-01" db="EMBL/GenBank/DDBJ databases">
        <title>Draft genome sequence of Cand. Neptunochlamydia vexilliferae K9.</title>
        <authorList>
            <person name="Schulz F."/>
            <person name="Koestlbacher S."/>
            <person name="Wascher F."/>
            <person name="Pizzetti I."/>
            <person name="Horn M."/>
        </authorList>
    </citation>
    <scope>NUCLEOTIDE SEQUENCE [LARGE SCALE GENOMIC DNA]</scope>
    <source>
        <strain evidence="5 6">K9</strain>
    </source>
</reference>
<dbReference type="Proteomes" id="UP001194714">
    <property type="component" value="Unassembled WGS sequence"/>
</dbReference>
<evidence type="ECO:0000259" key="4">
    <source>
        <dbReference type="Pfam" id="PF08220"/>
    </source>
</evidence>
<dbReference type="InterPro" id="IPR036390">
    <property type="entry name" value="WH_DNA-bd_sf"/>
</dbReference>
<evidence type="ECO:0000256" key="2">
    <source>
        <dbReference type="ARBA" id="ARBA00023163"/>
    </source>
</evidence>
<dbReference type="Pfam" id="PF08220">
    <property type="entry name" value="HTH_DeoR"/>
    <property type="match status" value="1"/>
</dbReference>
<sequence>MKMKEKFFYEERESKALEFKSKLPQFMTLIKTCVAFANGSGGKIIIGVENDSREVIGITDQDRERLFESFPNSLYDSVSPTLLLQVWGKSYNDVSVLVIEIPTSPKKPYFLKSDGMPKGVYIRVGSSTRRATEDYIEELVREGKRLTYDEEIVREPRSILSNDLLEEFYKERVTDRRLMADKVIALSPNRKEKYAPTVAGTLFFSENPQDYVAEATVLCTRFKGDKGREIIQTQELTGPLDQLAVHAYQLASSWMERDYRLQGVKLKGKLPVPKEALREAIINALIHRKYSIPGAVKIAIYDHRCEIFNPGAFPGVVDLDSLGDGTTYLRNPHIAKIARHMGLVEKLGSGIRLIFDSCKRAGLMPPEYAEGGDFVKVTFSFKRAKKAKDSDEEAILRLIEEKGSLSVKDVVEHLRVSRNTATRRLTALIKKGKLFRKGKGPSVRYYP</sequence>
<dbReference type="Gene3D" id="3.30.950.30">
    <property type="entry name" value="Schlafen, AAA domain"/>
    <property type="match status" value="1"/>
</dbReference>
<feature type="domain" description="HTH deoR-type" evidence="4">
    <location>
        <begin position="393"/>
        <end position="436"/>
    </location>
</feature>